<dbReference type="Gene3D" id="2.70.98.20">
    <property type="entry name" value="Copper amine oxidase, catalytic domain"/>
    <property type="match status" value="1"/>
</dbReference>
<dbReference type="PANTHER" id="PTHR10638">
    <property type="entry name" value="COPPER AMINE OXIDASE"/>
    <property type="match status" value="1"/>
</dbReference>
<dbReference type="InterPro" id="IPR015798">
    <property type="entry name" value="Cu_amine_oxidase_C"/>
</dbReference>
<dbReference type="GO" id="GO:0008131">
    <property type="term" value="F:primary methylamine oxidase activity"/>
    <property type="evidence" value="ECO:0007669"/>
    <property type="project" value="InterPro"/>
</dbReference>
<dbReference type="EMBL" id="LGTZ01000197">
    <property type="protein sequence ID" value="OJD26633.1"/>
    <property type="molecule type" value="Genomic_DNA"/>
</dbReference>
<dbReference type="PANTHER" id="PTHR10638:SF20">
    <property type="entry name" value="AMINE OXIDASE"/>
    <property type="match status" value="1"/>
</dbReference>
<dbReference type="GO" id="GO:0048038">
    <property type="term" value="F:quinone binding"/>
    <property type="evidence" value="ECO:0007669"/>
    <property type="project" value="InterPro"/>
</dbReference>
<comment type="cofactor">
    <cofactor evidence="1">
        <name>Cu cation</name>
        <dbReference type="ChEBI" id="CHEBI:23378"/>
    </cofactor>
    <text evidence="1">Contains 1 topaquinone per subunit.</text>
</comment>
<protein>
    <recommendedName>
        <fullName evidence="1">Amine oxidase</fullName>
        <ecNumber evidence="1">1.4.3.-</ecNumber>
    </recommendedName>
</protein>
<dbReference type="STRING" id="1658174.A0A1J9QDN0"/>
<keyword evidence="4" id="KW-1185">Reference proteome</keyword>
<keyword evidence="1" id="KW-0560">Oxidoreductase</keyword>
<reference evidence="3 4" key="1">
    <citation type="submission" date="2015-08" db="EMBL/GenBank/DDBJ databases">
        <title>Emmonsia species relationships and genome sequence.</title>
        <authorList>
            <person name="Cuomo C.A."/>
            <person name="Schwartz I.S."/>
            <person name="Kenyon C."/>
            <person name="De Hoog G.S."/>
            <person name="Govender N.P."/>
            <person name="Botha A."/>
            <person name="Moreno L."/>
            <person name="De Vries M."/>
            <person name="Munoz J.F."/>
            <person name="Stielow J.B."/>
        </authorList>
    </citation>
    <scope>NUCLEOTIDE SEQUENCE [LARGE SCALE GENOMIC DNA]</scope>
    <source>
        <strain evidence="3 4">EI222</strain>
    </source>
</reference>
<dbReference type="OrthoDB" id="3341590at2759"/>
<feature type="domain" description="Copper amine oxidase catalytic" evidence="2">
    <location>
        <begin position="1"/>
        <end position="167"/>
    </location>
</feature>
<dbReference type="InterPro" id="IPR036460">
    <property type="entry name" value="Cu_amine_oxidase_C_sf"/>
</dbReference>
<dbReference type="InterPro" id="IPR000269">
    <property type="entry name" value="Cu_amine_oxidase"/>
</dbReference>
<evidence type="ECO:0000259" key="2">
    <source>
        <dbReference type="Pfam" id="PF01179"/>
    </source>
</evidence>
<name>A0A1J9QDN0_9EURO</name>
<accession>A0A1J9QDN0</accession>
<dbReference type="Pfam" id="PF01179">
    <property type="entry name" value="Cu_amine_oxid"/>
    <property type="match status" value="1"/>
</dbReference>
<comment type="PTM">
    <text evidence="1">Topaquinone (TPQ) is generated by copper-dependent autoxidation of a specific tyrosyl residue.</text>
</comment>
<evidence type="ECO:0000256" key="1">
    <source>
        <dbReference type="RuleBase" id="RU000672"/>
    </source>
</evidence>
<keyword evidence="1" id="KW-0479">Metal-binding</keyword>
<dbReference type="GO" id="GO:0005886">
    <property type="term" value="C:plasma membrane"/>
    <property type="evidence" value="ECO:0007669"/>
    <property type="project" value="TreeGrafter"/>
</dbReference>
<evidence type="ECO:0000313" key="4">
    <source>
        <dbReference type="Proteomes" id="UP000242791"/>
    </source>
</evidence>
<dbReference type="Proteomes" id="UP000242791">
    <property type="component" value="Unassembled WGS sequence"/>
</dbReference>
<dbReference type="SUPFAM" id="SSF49998">
    <property type="entry name" value="Amine oxidase catalytic domain"/>
    <property type="match status" value="1"/>
</dbReference>
<comment type="caution">
    <text evidence="3">The sequence shown here is derived from an EMBL/GenBank/DDBJ whole genome shotgun (WGS) entry which is preliminary data.</text>
</comment>
<proteinExistence type="inferred from homology"/>
<evidence type="ECO:0000313" key="3">
    <source>
        <dbReference type="EMBL" id="OJD26633.1"/>
    </source>
</evidence>
<dbReference type="EC" id="1.4.3.-" evidence="1"/>
<sequence length="180" mass="20696">MFSYAFHLDGLFEISVRVSGYLLTSPYYQSQKKWGPRIQNATQGSLHSHILTWKADFDIIDSTNSFEISKPVVAQQAQPWFPELGVFEQIELQASFLEKEEQLKYEQNNQAMYHVVNRAKQNSWGQSRGYRIVPGHSNIHLSIFNSPFTRKNAEFAKQHLAVCSKHQFGVEATVGFQQVL</sequence>
<dbReference type="GO" id="GO:0005507">
    <property type="term" value="F:copper ion binding"/>
    <property type="evidence" value="ECO:0007669"/>
    <property type="project" value="InterPro"/>
</dbReference>
<keyword evidence="1" id="KW-0186">Copper</keyword>
<gene>
    <name evidence="3" type="ORF">ACJ73_01984</name>
</gene>
<keyword evidence="1" id="KW-0801">TPQ</keyword>
<comment type="similarity">
    <text evidence="1">Belongs to the copper/topaquinone oxidase family.</text>
</comment>
<dbReference type="VEuPathDB" id="FungiDB:ACJ73_01984"/>
<organism evidence="3 4">
    <name type="scientific">Blastomyces percursus</name>
    <dbReference type="NCBI Taxonomy" id="1658174"/>
    <lineage>
        <taxon>Eukaryota</taxon>
        <taxon>Fungi</taxon>
        <taxon>Dikarya</taxon>
        <taxon>Ascomycota</taxon>
        <taxon>Pezizomycotina</taxon>
        <taxon>Eurotiomycetes</taxon>
        <taxon>Eurotiomycetidae</taxon>
        <taxon>Onygenales</taxon>
        <taxon>Ajellomycetaceae</taxon>
        <taxon>Blastomyces</taxon>
    </lineage>
</organism>
<dbReference type="GO" id="GO:0009308">
    <property type="term" value="P:amine metabolic process"/>
    <property type="evidence" value="ECO:0007669"/>
    <property type="project" value="UniProtKB-UniRule"/>
</dbReference>
<dbReference type="AlphaFoldDB" id="A0A1J9QDN0"/>